<gene>
    <name evidence="4" type="primary">atzC_1</name>
    <name evidence="4" type="ORF">RS82_00429</name>
</gene>
<name>A0A0M2HEL8_MICTR</name>
<reference evidence="4 5" key="1">
    <citation type="submission" date="2015-02" db="EMBL/GenBank/DDBJ databases">
        <title>Draft genome sequences of ten Microbacterium spp. with emphasis on heavy metal contaminated environments.</title>
        <authorList>
            <person name="Corretto E."/>
        </authorList>
    </citation>
    <scope>NUCLEOTIDE SEQUENCE [LARGE SCALE GENOMIC DNA]</scope>
    <source>
        <strain evidence="4 5">DSM 8608</strain>
    </source>
</reference>
<keyword evidence="5" id="KW-1185">Reference proteome</keyword>
<dbReference type="Gene3D" id="3.20.20.140">
    <property type="entry name" value="Metal-dependent hydrolases"/>
    <property type="match status" value="1"/>
</dbReference>
<dbReference type="CDD" id="cd01293">
    <property type="entry name" value="Bact_CD"/>
    <property type="match status" value="1"/>
</dbReference>
<evidence type="ECO:0000256" key="1">
    <source>
        <dbReference type="ARBA" id="ARBA00022723"/>
    </source>
</evidence>
<dbReference type="GO" id="GO:0019239">
    <property type="term" value="F:deaminase activity"/>
    <property type="evidence" value="ECO:0007669"/>
    <property type="project" value="UniProtKB-ARBA"/>
</dbReference>
<dbReference type="GO" id="GO:0046872">
    <property type="term" value="F:metal ion binding"/>
    <property type="evidence" value="ECO:0007669"/>
    <property type="project" value="UniProtKB-KW"/>
</dbReference>
<evidence type="ECO:0000313" key="4">
    <source>
        <dbReference type="EMBL" id="KJL45080.1"/>
    </source>
</evidence>
<proteinExistence type="predicted"/>
<dbReference type="EC" id="3.5.99.4" evidence="4"/>
<dbReference type="FunFam" id="3.20.20.140:FF:000019">
    <property type="entry name" value="Cytosine deaminase"/>
    <property type="match status" value="1"/>
</dbReference>
<dbReference type="RefSeq" id="WP_045296592.1">
    <property type="nucleotide sequence ID" value="NZ_JYJA01000021.1"/>
</dbReference>
<keyword evidence="1" id="KW-0479">Metal-binding</keyword>
<comment type="caution">
    <text evidence="4">The sequence shown here is derived from an EMBL/GenBank/DDBJ whole genome shotgun (WGS) entry which is preliminary data.</text>
</comment>
<accession>A0A0M2HEL8</accession>
<dbReference type="Pfam" id="PF07969">
    <property type="entry name" value="Amidohydro_3"/>
    <property type="match status" value="1"/>
</dbReference>
<evidence type="ECO:0000313" key="5">
    <source>
        <dbReference type="Proteomes" id="UP000034098"/>
    </source>
</evidence>
<dbReference type="PANTHER" id="PTHR32027:SF9">
    <property type="entry name" value="BLL3847 PROTEIN"/>
    <property type="match status" value="1"/>
</dbReference>
<dbReference type="NCBIfam" id="NF004636">
    <property type="entry name" value="PRK05985.1"/>
    <property type="match status" value="1"/>
</dbReference>
<keyword evidence="2 4" id="KW-0378">Hydrolase</keyword>
<evidence type="ECO:0000256" key="2">
    <source>
        <dbReference type="ARBA" id="ARBA00022801"/>
    </source>
</evidence>
<dbReference type="GO" id="GO:0016814">
    <property type="term" value="F:hydrolase activity, acting on carbon-nitrogen (but not peptide) bonds, in cyclic amidines"/>
    <property type="evidence" value="ECO:0007669"/>
    <property type="project" value="UniProtKB-ARBA"/>
</dbReference>
<dbReference type="InterPro" id="IPR032466">
    <property type="entry name" value="Metal_Hydrolase"/>
</dbReference>
<dbReference type="PATRIC" id="fig|69370.6.peg.451"/>
<dbReference type="SUPFAM" id="SSF51338">
    <property type="entry name" value="Composite domain of metallo-dependent hydrolases"/>
    <property type="match status" value="1"/>
</dbReference>
<evidence type="ECO:0000259" key="3">
    <source>
        <dbReference type="Pfam" id="PF07969"/>
    </source>
</evidence>
<dbReference type="AlphaFoldDB" id="A0A0M2HEL8"/>
<dbReference type="Proteomes" id="UP000034098">
    <property type="component" value="Unassembled WGS sequence"/>
</dbReference>
<dbReference type="PANTHER" id="PTHR32027">
    <property type="entry name" value="CYTOSINE DEAMINASE"/>
    <property type="match status" value="1"/>
</dbReference>
<dbReference type="SUPFAM" id="SSF51556">
    <property type="entry name" value="Metallo-dependent hydrolases"/>
    <property type="match status" value="1"/>
</dbReference>
<dbReference type="EMBL" id="JYJA01000021">
    <property type="protein sequence ID" value="KJL45080.1"/>
    <property type="molecule type" value="Genomic_DNA"/>
</dbReference>
<sequence>MYELLHLLDGTLPDGSRVDLTIADGRIRCVAQAKEPSERGSLAVASAGFEDAVRTGAVSRETTIDLGGRLVLPALVNGHAHLDKTFVGSGWQPHRPGTTVGERVTAERAIRDELDVPVAERADALAAAMIGFGTGTVRTHVDIDPAVGLASLEAILDLQDRLRDTLRVQVVAFPQSGIIASPGVGALLEEALRAGADAIGGLDPLCFDQDAEGHLDTVFDLAARYDVGVDIHLHDLGEPARRQYAMIAERTRRHGRAGRVAVSHAYGLGSIGVDQARRVGAEFAATGIAVMTNGPAGPMPPVLAMRAEGATVFSGSDNIRDAWWPYGDGDMLAVARQVAYQSNFRTDEELGVALDLVTASAARALGVHDYGVHEGAVADLLVIDSPSPAAAVAAHPASRLVLHGGRIVAAQLASAHVLAPITLDAMATRP</sequence>
<dbReference type="InterPro" id="IPR011059">
    <property type="entry name" value="Metal-dep_hydrolase_composite"/>
</dbReference>
<dbReference type="InterPro" id="IPR013108">
    <property type="entry name" value="Amidohydro_3"/>
</dbReference>
<protein>
    <submittedName>
        <fullName evidence="4">N-isopropylammelide isopropyl amidohydrolase</fullName>
        <ecNumber evidence="4">3.5.99.4</ecNumber>
    </submittedName>
</protein>
<feature type="domain" description="Amidohydrolase 3" evidence="3">
    <location>
        <begin position="120"/>
        <end position="409"/>
    </location>
</feature>
<dbReference type="Gene3D" id="2.30.40.10">
    <property type="entry name" value="Urease, subunit C, domain 1"/>
    <property type="match status" value="1"/>
</dbReference>
<organism evidence="4 5">
    <name type="scientific">Microbacterium trichothecenolyticum</name>
    <name type="common">Aureobacterium trichothecenolyticum</name>
    <dbReference type="NCBI Taxonomy" id="69370"/>
    <lineage>
        <taxon>Bacteria</taxon>
        <taxon>Bacillati</taxon>
        <taxon>Actinomycetota</taxon>
        <taxon>Actinomycetes</taxon>
        <taxon>Micrococcales</taxon>
        <taxon>Microbacteriaceae</taxon>
        <taxon>Microbacterium</taxon>
    </lineage>
</organism>
<dbReference type="InterPro" id="IPR052349">
    <property type="entry name" value="Metallo-hydrolase_Enzymes"/>
</dbReference>